<gene>
    <name evidence="3" type="primary">Contig4757.g5083</name>
    <name evidence="3" type="ORF">STYLEM_3261</name>
</gene>
<dbReference type="InParanoid" id="A0A077ZYK0"/>
<dbReference type="PROSITE" id="PS50096">
    <property type="entry name" value="IQ"/>
    <property type="match status" value="2"/>
</dbReference>
<feature type="compositionally biased region" description="Basic and acidic residues" evidence="2">
    <location>
        <begin position="552"/>
        <end position="567"/>
    </location>
</feature>
<organism evidence="3 4">
    <name type="scientific">Stylonychia lemnae</name>
    <name type="common">Ciliate</name>
    <dbReference type="NCBI Taxonomy" id="5949"/>
    <lineage>
        <taxon>Eukaryota</taxon>
        <taxon>Sar</taxon>
        <taxon>Alveolata</taxon>
        <taxon>Ciliophora</taxon>
        <taxon>Intramacronucleata</taxon>
        <taxon>Spirotrichea</taxon>
        <taxon>Stichotrichia</taxon>
        <taxon>Sporadotrichida</taxon>
        <taxon>Oxytrichidae</taxon>
        <taxon>Stylonychinae</taxon>
        <taxon>Stylonychia</taxon>
    </lineage>
</organism>
<evidence type="ECO:0000313" key="4">
    <source>
        <dbReference type="Proteomes" id="UP000039865"/>
    </source>
</evidence>
<dbReference type="Proteomes" id="UP000039865">
    <property type="component" value="Unassembled WGS sequence"/>
</dbReference>
<keyword evidence="1" id="KW-0175">Coiled coil</keyword>
<dbReference type="AlphaFoldDB" id="A0A077ZYK0"/>
<feature type="compositionally biased region" description="Polar residues" evidence="2">
    <location>
        <begin position="376"/>
        <end position="391"/>
    </location>
</feature>
<feature type="region of interest" description="Disordered" evidence="2">
    <location>
        <begin position="508"/>
        <end position="574"/>
    </location>
</feature>
<dbReference type="InterPro" id="IPR000048">
    <property type="entry name" value="IQ_motif_EF-hand-BS"/>
</dbReference>
<feature type="compositionally biased region" description="Polar residues" evidence="2">
    <location>
        <begin position="352"/>
        <end position="368"/>
    </location>
</feature>
<proteinExistence type="predicted"/>
<feature type="region of interest" description="Disordered" evidence="2">
    <location>
        <begin position="341"/>
        <end position="408"/>
    </location>
</feature>
<sequence>MASPMKIAPLTNNTNKEKYYTRNDRTQSNTYDNKKPLNESEPFMNLKLLIQKKNQDLLTRKSAQFVLPALKQSQQVPEKYLRSSCKVSQIKTNLLECIVLDQICQKAIQEAINSVGFSGQMFKDESIMSATRRIERLQQIKQKEERKIEKYKQRYNSFERKQNLIQTYQMSLNGIFYNLTQKLVSIPQNFNSRCSTSELHVKLATLYNKNKEIQAAMKIQCWFRMFLNRRKFRRLVKDRVISALCIQKMWKRYRLFTIIPNAMSINKVKSSSKVQKYLRGYLARRYVAELKQREKLKKNFQYFDNVRMNLETQLAIKILRRWRIYKLSKLSKNLALQKKNDDRLRMQKKLKSQSSRSNIRQESASHLSNHTHKPSSHNVQGSKNQGPSNTVMIKKNNNNSSQSSNSAVRQTMPVKFLFNSNSQITQNSNVISSSQTHTHPVSTIIATANSASQTIQSTLNKKVTQLMSNFTKIKVLEFQPTSNLSGQNRTNNANMLLAVPRESNINIANNTVVASNPDEERQRRDSGGKKGESLQKLSQESNQQHPPAVKEQSSDSSHEDHLDRNGSQDHNFLISDNDDSVRLIETDKKYSKYQLEQAAIKRTKLKERKVISVSKIQQDQSQSFFIESGEEGSRFDLLQTFTPDLDINKSLSNSPNKDNTQSYGQILSGINASYKIRVIDEKNNSKDSPPLAKKRTVQFR</sequence>
<evidence type="ECO:0000256" key="1">
    <source>
        <dbReference type="SAM" id="Coils"/>
    </source>
</evidence>
<feature type="region of interest" description="Disordered" evidence="2">
    <location>
        <begin position="681"/>
        <end position="700"/>
    </location>
</feature>
<keyword evidence="4" id="KW-1185">Reference proteome</keyword>
<protein>
    <recommendedName>
        <fullName evidence="5">IQ calmodulin-binding motif family protein</fullName>
    </recommendedName>
</protein>
<dbReference type="OrthoDB" id="190375at2759"/>
<dbReference type="SMART" id="SM00015">
    <property type="entry name" value="IQ"/>
    <property type="match status" value="3"/>
</dbReference>
<dbReference type="Pfam" id="PF00612">
    <property type="entry name" value="IQ"/>
    <property type="match status" value="2"/>
</dbReference>
<dbReference type="EMBL" id="CCKQ01003155">
    <property type="protein sequence ID" value="CDW74267.1"/>
    <property type="molecule type" value="Genomic_DNA"/>
</dbReference>
<evidence type="ECO:0008006" key="5">
    <source>
        <dbReference type="Google" id="ProtNLM"/>
    </source>
</evidence>
<feature type="compositionally biased region" description="Polar residues" evidence="2">
    <location>
        <begin position="535"/>
        <end position="545"/>
    </location>
</feature>
<evidence type="ECO:0000256" key="2">
    <source>
        <dbReference type="SAM" id="MobiDB-lite"/>
    </source>
</evidence>
<feature type="region of interest" description="Disordered" evidence="2">
    <location>
        <begin position="1"/>
        <end position="37"/>
    </location>
</feature>
<feature type="compositionally biased region" description="Low complexity" evidence="2">
    <location>
        <begin position="396"/>
        <end position="406"/>
    </location>
</feature>
<feature type="coiled-coil region" evidence="1">
    <location>
        <begin position="127"/>
        <end position="161"/>
    </location>
</feature>
<accession>A0A077ZYK0</accession>
<dbReference type="Gene3D" id="1.20.5.190">
    <property type="match status" value="1"/>
</dbReference>
<reference evidence="3 4" key="1">
    <citation type="submission" date="2014-06" db="EMBL/GenBank/DDBJ databases">
        <authorList>
            <person name="Swart Estienne"/>
        </authorList>
    </citation>
    <scope>NUCLEOTIDE SEQUENCE [LARGE SCALE GENOMIC DNA]</scope>
    <source>
        <strain evidence="3 4">130c</strain>
    </source>
</reference>
<name>A0A077ZYK0_STYLE</name>
<evidence type="ECO:0000313" key="3">
    <source>
        <dbReference type="EMBL" id="CDW74267.1"/>
    </source>
</evidence>
<feature type="compositionally biased region" description="Basic and acidic residues" evidence="2">
    <location>
        <begin position="15"/>
        <end position="25"/>
    </location>
</feature>
<feature type="compositionally biased region" description="Basic and acidic residues" evidence="2">
    <location>
        <begin position="518"/>
        <end position="533"/>
    </location>
</feature>